<dbReference type="GO" id="GO:0005524">
    <property type="term" value="F:ATP binding"/>
    <property type="evidence" value="ECO:0007669"/>
    <property type="project" value="UniProtKB-UniRule"/>
</dbReference>
<dbReference type="RefSeq" id="WP_284351145.1">
    <property type="nucleotide sequence ID" value="NZ_BRXS01000005.1"/>
</dbReference>
<keyword evidence="7" id="KW-1185">Reference proteome</keyword>
<protein>
    <recommendedName>
        <fullName evidence="5">Protein kinase domain-containing protein</fullName>
    </recommendedName>
</protein>
<dbReference type="PANTHER" id="PTHR45832:SF22">
    <property type="entry name" value="SERINE_THREONINE-PROTEIN KINASE SAMKA-RELATED"/>
    <property type="match status" value="1"/>
</dbReference>
<comment type="similarity">
    <text evidence="1">Belongs to the protein kinase superfamily. STE Ser/Thr protein kinase family. STE20 subfamily.</text>
</comment>
<evidence type="ECO:0000313" key="6">
    <source>
        <dbReference type="EMBL" id="GLC26689.1"/>
    </source>
</evidence>
<dbReference type="PROSITE" id="PS50011">
    <property type="entry name" value="PROTEIN_KINASE_DOM"/>
    <property type="match status" value="1"/>
</dbReference>
<sequence>MADTLPFALARPAWLVGPSCAPPPFPAELEADFEPLALLGTGRSGVVWHAQELRGRRQVALKVARRDRSSADIEFRRCLREAKVARRLKHRHAASLVTAGEKGDVAYCAWRYCAGGTLAARQAAGELLSIEAIVTIVREIAAALEHAQAQGVWHGALSPQAVLFDSTGHCQVADFRIVVDDAELQEEPPLPARSPTYHAPELRAGDEFPITHKVDQYALALIAYELLIGEVREDRVGTTPLLAFNLIDVATQRELRHGLSPEVNETLHRATLRDPQWRYESAGEFAEAFATACGFPAERPREHPFDWKPPREPSAVRSGLRVTALAAALATMTSVLSDRWDAVLIGLGFREPVVTSTVVPVSPELEEARVHARGRLGELMIVPVTPAADAMAIVDGIPRGGVPRWVRLTPGEHRVSVRTGHGTLAPAETTVTVTPGARITVNFR</sequence>
<proteinExistence type="inferred from homology"/>
<evidence type="ECO:0000259" key="5">
    <source>
        <dbReference type="PROSITE" id="PS50011"/>
    </source>
</evidence>
<dbReference type="InterPro" id="IPR000719">
    <property type="entry name" value="Prot_kinase_dom"/>
</dbReference>
<evidence type="ECO:0000256" key="2">
    <source>
        <dbReference type="ARBA" id="ARBA00022741"/>
    </source>
</evidence>
<dbReference type="GO" id="GO:0004672">
    <property type="term" value="F:protein kinase activity"/>
    <property type="evidence" value="ECO:0007669"/>
    <property type="project" value="InterPro"/>
</dbReference>
<dbReference type="SMART" id="SM00220">
    <property type="entry name" value="S_TKc"/>
    <property type="match status" value="1"/>
</dbReference>
<name>A0AA37Q4Z8_9BACT</name>
<dbReference type="InterPro" id="IPR011009">
    <property type="entry name" value="Kinase-like_dom_sf"/>
</dbReference>
<feature type="binding site" evidence="4">
    <location>
        <position position="62"/>
    </location>
    <ligand>
        <name>ATP</name>
        <dbReference type="ChEBI" id="CHEBI:30616"/>
    </ligand>
</feature>
<dbReference type="AlphaFoldDB" id="A0AA37Q4Z8"/>
<reference evidence="6" key="1">
    <citation type="submission" date="2022-08" db="EMBL/GenBank/DDBJ databases">
        <title>Draft genome sequencing of Roseisolibacter agri AW1220.</title>
        <authorList>
            <person name="Tobiishi Y."/>
            <person name="Tonouchi A."/>
        </authorList>
    </citation>
    <scope>NUCLEOTIDE SEQUENCE</scope>
    <source>
        <strain evidence="6">AW1220</strain>
    </source>
</reference>
<dbReference type="PROSITE" id="PS00107">
    <property type="entry name" value="PROTEIN_KINASE_ATP"/>
    <property type="match status" value="1"/>
</dbReference>
<dbReference type="Gene3D" id="3.30.200.20">
    <property type="entry name" value="Phosphorylase Kinase, domain 1"/>
    <property type="match status" value="1"/>
</dbReference>
<keyword evidence="3 4" id="KW-0067">ATP-binding</keyword>
<dbReference type="Pfam" id="PF00069">
    <property type="entry name" value="Pkinase"/>
    <property type="match status" value="1"/>
</dbReference>
<accession>A0AA37Q4Z8</accession>
<keyword evidence="2 4" id="KW-0547">Nucleotide-binding</keyword>
<comment type="caution">
    <text evidence="6">The sequence shown here is derived from an EMBL/GenBank/DDBJ whole genome shotgun (WGS) entry which is preliminary data.</text>
</comment>
<dbReference type="SUPFAM" id="SSF56112">
    <property type="entry name" value="Protein kinase-like (PK-like)"/>
    <property type="match status" value="1"/>
</dbReference>
<gene>
    <name evidence="6" type="ORF">rosag_32020</name>
</gene>
<dbReference type="CDD" id="cd14014">
    <property type="entry name" value="STKc_PknB_like"/>
    <property type="match status" value="1"/>
</dbReference>
<evidence type="ECO:0000313" key="7">
    <source>
        <dbReference type="Proteomes" id="UP001161325"/>
    </source>
</evidence>
<evidence type="ECO:0000256" key="4">
    <source>
        <dbReference type="PROSITE-ProRule" id="PRU10141"/>
    </source>
</evidence>
<organism evidence="6 7">
    <name type="scientific">Roseisolibacter agri</name>
    <dbReference type="NCBI Taxonomy" id="2014610"/>
    <lineage>
        <taxon>Bacteria</taxon>
        <taxon>Pseudomonadati</taxon>
        <taxon>Gemmatimonadota</taxon>
        <taxon>Gemmatimonadia</taxon>
        <taxon>Gemmatimonadales</taxon>
        <taxon>Gemmatimonadaceae</taxon>
        <taxon>Roseisolibacter</taxon>
    </lineage>
</organism>
<dbReference type="Proteomes" id="UP001161325">
    <property type="component" value="Unassembled WGS sequence"/>
</dbReference>
<dbReference type="EMBL" id="BRXS01000005">
    <property type="protein sequence ID" value="GLC26689.1"/>
    <property type="molecule type" value="Genomic_DNA"/>
</dbReference>
<dbReference type="Gene3D" id="1.10.510.10">
    <property type="entry name" value="Transferase(Phosphotransferase) domain 1"/>
    <property type="match status" value="1"/>
</dbReference>
<evidence type="ECO:0000256" key="3">
    <source>
        <dbReference type="ARBA" id="ARBA00022840"/>
    </source>
</evidence>
<dbReference type="PANTHER" id="PTHR45832">
    <property type="entry name" value="SERINE/THREONINE-PROTEIN KINASE SAMKA-RELATED-RELATED"/>
    <property type="match status" value="1"/>
</dbReference>
<dbReference type="InterPro" id="IPR051931">
    <property type="entry name" value="PAK3-like"/>
</dbReference>
<feature type="domain" description="Protein kinase" evidence="5">
    <location>
        <begin position="33"/>
        <end position="290"/>
    </location>
</feature>
<dbReference type="InterPro" id="IPR017441">
    <property type="entry name" value="Protein_kinase_ATP_BS"/>
</dbReference>
<evidence type="ECO:0000256" key="1">
    <source>
        <dbReference type="ARBA" id="ARBA00008874"/>
    </source>
</evidence>